<dbReference type="Ensembl" id="ENSSOCT00000017651.1">
    <property type="protein sequence ID" value="ENSSOCP00000017208.1"/>
    <property type="gene ID" value="ENSSOCG00000012877.1"/>
</dbReference>
<keyword evidence="2" id="KW-0479">Metal-binding</keyword>
<dbReference type="InterPro" id="IPR005123">
    <property type="entry name" value="Oxoglu/Fe-dep_dioxygenase_dom"/>
</dbReference>
<dbReference type="PANTHER" id="PTHR14650">
    <property type="entry name" value="PROLYL HYDROXYLASE-RELATED"/>
    <property type="match status" value="1"/>
</dbReference>
<dbReference type="AlphaFoldDB" id="A0A8D0FHE6"/>
<evidence type="ECO:0000256" key="6">
    <source>
        <dbReference type="SAM" id="MobiDB-lite"/>
    </source>
</evidence>
<evidence type="ECO:0000256" key="5">
    <source>
        <dbReference type="ARBA" id="ARBA00023004"/>
    </source>
</evidence>
<dbReference type="GO" id="GO:0016705">
    <property type="term" value="F:oxidoreductase activity, acting on paired donors, with incorporation or reduction of molecular oxygen"/>
    <property type="evidence" value="ECO:0007669"/>
    <property type="project" value="InterPro"/>
</dbReference>
<sequence>MAPQRRAAPRGPESGGTAAGPDRGGRRHSRYPQETRWRWLKVAFLLSSVAVGSLLSWSYLSAEDGVTEVLARHSENLQDKFIEIPCSEDYDSHKRFEGCTPRKCGRGVTDVVITREELNNEKTFSCSFFLLFCFLSQASILDLHSGALSLGKHFVNLYRYFGDKIQDIFTEEDFALYRDVRQRIQQRIAQAFGISSASMYLTKPTFFSRINNTEAKTTHDEYWHPHVDKVTYGSFDYTSLLYLSDYTEDFGGGRFVFMDAGSNKTIEPRAGRVSFFTSGSENLHRVEKVHWGTRYAITISFTCNPDHGIGDPVLM</sequence>
<evidence type="ECO:0000256" key="3">
    <source>
        <dbReference type="ARBA" id="ARBA00022964"/>
    </source>
</evidence>
<evidence type="ECO:0000313" key="9">
    <source>
        <dbReference type="Proteomes" id="UP000694551"/>
    </source>
</evidence>
<evidence type="ECO:0000256" key="4">
    <source>
        <dbReference type="ARBA" id="ARBA00023002"/>
    </source>
</evidence>
<dbReference type="GO" id="GO:0051213">
    <property type="term" value="F:dioxygenase activity"/>
    <property type="evidence" value="ECO:0007669"/>
    <property type="project" value="UniProtKB-KW"/>
</dbReference>
<accession>A0A8D0FHE6</accession>
<feature type="region of interest" description="Disordered" evidence="6">
    <location>
        <begin position="1"/>
        <end position="29"/>
    </location>
</feature>
<evidence type="ECO:0000259" key="7">
    <source>
        <dbReference type="PROSITE" id="PS51471"/>
    </source>
</evidence>
<dbReference type="Pfam" id="PF13640">
    <property type="entry name" value="2OG-FeII_Oxy_3"/>
    <property type="match status" value="1"/>
</dbReference>
<protein>
    <submittedName>
        <fullName evidence="8">2-oxoglutarate and iron dependent oxygenase domain containing 3</fullName>
    </submittedName>
</protein>
<dbReference type="PANTHER" id="PTHR14650:SF1">
    <property type="entry name" value="2-OXOGLUTARATE AND IRON-DEPENDENT OXYGENASE DOMAIN-CONTAINING PROTEIN 3"/>
    <property type="match status" value="1"/>
</dbReference>
<evidence type="ECO:0000256" key="2">
    <source>
        <dbReference type="ARBA" id="ARBA00022723"/>
    </source>
</evidence>
<dbReference type="SMART" id="SM00702">
    <property type="entry name" value="P4Hc"/>
    <property type="match status" value="1"/>
</dbReference>
<dbReference type="InterPro" id="IPR044862">
    <property type="entry name" value="Pro_4_hyd_alph_FE2OG_OXY"/>
</dbReference>
<keyword evidence="9" id="KW-1185">Reference proteome</keyword>
<dbReference type="GO" id="GO:0005506">
    <property type="term" value="F:iron ion binding"/>
    <property type="evidence" value="ECO:0007669"/>
    <property type="project" value="InterPro"/>
</dbReference>
<proteinExistence type="predicted"/>
<keyword evidence="3" id="KW-0223">Dioxygenase</keyword>
<dbReference type="GO" id="GO:0016020">
    <property type="term" value="C:membrane"/>
    <property type="evidence" value="ECO:0007669"/>
    <property type="project" value="TreeGrafter"/>
</dbReference>
<dbReference type="InterPro" id="IPR039210">
    <property type="entry name" value="OGFOD3"/>
</dbReference>
<evidence type="ECO:0000313" key="8">
    <source>
        <dbReference type="Ensembl" id="ENSSOCP00000017208.1"/>
    </source>
</evidence>
<evidence type="ECO:0000256" key="1">
    <source>
        <dbReference type="ARBA" id="ARBA00001961"/>
    </source>
</evidence>
<dbReference type="PROSITE" id="PS51471">
    <property type="entry name" value="FE2OG_OXY"/>
    <property type="match status" value="1"/>
</dbReference>
<keyword evidence="5" id="KW-0408">Iron</keyword>
<feature type="domain" description="Fe2OG dioxygenase" evidence="7">
    <location>
        <begin position="203"/>
        <end position="305"/>
    </location>
</feature>
<dbReference type="Gene3D" id="2.60.120.620">
    <property type="entry name" value="q2cbj1_9rhob like domain"/>
    <property type="match status" value="1"/>
</dbReference>
<keyword evidence="4" id="KW-0560">Oxidoreductase</keyword>
<comment type="cofactor">
    <cofactor evidence="1">
        <name>L-ascorbate</name>
        <dbReference type="ChEBI" id="CHEBI:38290"/>
    </cofactor>
</comment>
<dbReference type="GO" id="GO:0031418">
    <property type="term" value="F:L-ascorbic acid binding"/>
    <property type="evidence" value="ECO:0007669"/>
    <property type="project" value="InterPro"/>
</dbReference>
<reference evidence="8" key="1">
    <citation type="submission" date="2025-08" db="UniProtKB">
        <authorList>
            <consortium name="Ensembl"/>
        </authorList>
    </citation>
    <scope>IDENTIFICATION</scope>
</reference>
<dbReference type="InterPro" id="IPR006620">
    <property type="entry name" value="Pro_4_hyd_alph"/>
</dbReference>
<name>A0A8D0FHE6_STROC</name>
<reference evidence="8" key="2">
    <citation type="submission" date="2025-09" db="UniProtKB">
        <authorList>
            <consortium name="Ensembl"/>
        </authorList>
    </citation>
    <scope>IDENTIFICATION</scope>
</reference>
<organism evidence="8 9">
    <name type="scientific">Strix occidentalis caurina</name>
    <name type="common">northern spotted owl</name>
    <dbReference type="NCBI Taxonomy" id="311401"/>
    <lineage>
        <taxon>Eukaryota</taxon>
        <taxon>Metazoa</taxon>
        <taxon>Chordata</taxon>
        <taxon>Craniata</taxon>
        <taxon>Vertebrata</taxon>
        <taxon>Euteleostomi</taxon>
        <taxon>Archelosauria</taxon>
        <taxon>Archosauria</taxon>
        <taxon>Dinosauria</taxon>
        <taxon>Saurischia</taxon>
        <taxon>Theropoda</taxon>
        <taxon>Coelurosauria</taxon>
        <taxon>Aves</taxon>
        <taxon>Neognathae</taxon>
        <taxon>Neoaves</taxon>
        <taxon>Telluraves</taxon>
        <taxon>Strigiformes</taxon>
        <taxon>Strigidae</taxon>
        <taxon>Strix</taxon>
    </lineage>
</organism>
<dbReference type="Proteomes" id="UP000694551">
    <property type="component" value="Unplaced"/>
</dbReference>